<dbReference type="OrthoDB" id="10564373at2759"/>
<gene>
    <name evidence="1" type="ORF">CLAFUR5_09192</name>
</gene>
<keyword evidence="2" id="KW-1185">Reference proteome</keyword>
<dbReference type="RefSeq" id="XP_047766687.1">
    <property type="nucleotide sequence ID" value="XM_047908340.1"/>
</dbReference>
<protein>
    <submittedName>
        <fullName evidence="1">Uncharacterized protein</fullName>
    </submittedName>
</protein>
<accession>A0A9Q8PH45</accession>
<reference evidence="1" key="1">
    <citation type="submission" date="2021-12" db="EMBL/GenBank/DDBJ databases">
        <authorList>
            <person name="Zaccaron A."/>
            <person name="Stergiopoulos I."/>
        </authorList>
    </citation>
    <scope>NUCLEOTIDE SEQUENCE</scope>
    <source>
        <strain evidence="1">Race5_Kim</strain>
    </source>
</reference>
<evidence type="ECO:0000313" key="2">
    <source>
        <dbReference type="Proteomes" id="UP000756132"/>
    </source>
</evidence>
<proteinExistence type="predicted"/>
<reference evidence="1" key="2">
    <citation type="journal article" date="2022" name="Microb. Genom.">
        <title>A chromosome-scale genome assembly of the tomato pathogen Cladosporium fulvum reveals a compartmentalized genome architecture and the presence of a dispensable chromosome.</title>
        <authorList>
            <person name="Zaccaron A.Z."/>
            <person name="Chen L.H."/>
            <person name="Samaras A."/>
            <person name="Stergiopoulos I."/>
        </authorList>
    </citation>
    <scope>NUCLEOTIDE SEQUENCE</scope>
    <source>
        <strain evidence="1">Race5_Kim</strain>
    </source>
</reference>
<dbReference type="EMBL" id="CP090171">
    <property type="protein sequence ID" value="UJO22321.1"/>
    <property type="molecule type" value="Genomic_DNA"/>
</dbReference>
<name>A0A9Q8PH45_PASFU</name>
<sequence>MPARWEPAERHVVHVARSEFELPWKQIAMIFGDIFKVDWKGTALPKDSQLRQEYQGRKAKMWTQVIIKDEYTSEEKALRKVPADLLLVQHQFQPPPRALQALYLRPTLLRVIPPVIAKRMLDILRLRNIPTSSTSMPYRPNSQNYV</sequence>
<dbReference type="GeneID" id="71989070"/>
<dbReference type="AlphaFoldDB" id="A0A9Q8PH45"/>
<dbReference type="Proteomes" id="UP000756132">
    <property type="component" value="Chromosome 9"/>
</dbReference>
<organism evidence="1 2">
    <name type="scientific">Passalora fulva</name>
    <name type="common">Tomato leaf mold</name>
    <name type="synonym">Cladosporium fulvum</name>
    <dbReference type="NCBI Taxonomy" id="5499"/>
    <lineage>
        <taxon>Eukaryota</taxon>
        <taxon>Fungi</taxon>
        <taxon>Dikarya</taxon>
        <taxon>Ascomycota</taxon>
        <taxon>Pezizomycotina</taxon>
        <taxon>Dothideomycetes</taxon>
        <taxon>Dothideomycetidae</taxon>
        <taxon>Mycosphaerellales</taxon>
        <taxon>Mycosphaerellaceae</taxon>
        <taxon>Fulvia</taxon>
    </lineage>
</organism>
<evidence type="ECO:0000313" key="1">
    <source>
        <dbReference type="EMBL" id="UJO22321.1"/>
    </source>
</evidence>
<dbReference type="KEGG" id="ffu:CLAFUR5_09192"/>